<dbReference type="SUPFAM" id="SSF158682">
    <property type="entry name" value="TerB-like"/>
    <property type="match status" value="1"/>
</dbReference>
<sequence length="141" mass="16064">MANNSQVKNLVKILIGAAWIDGKIQPEERQYLREIAQAKGLANDPEIKPWLYEVLAVQPQKCYAWVEEYLGDRPSLEDCENLIEAISGLIYSDGEVAVEEAMLLTKIQKIAVDVSENSQPVHTALLKQIQKLYRRWVEVQN</sequence>
<name>A0AA43GPP0_9CYAN</name>
<proteinExistence type="predicted"/>
<dbReference type="RefSeq" id="WP_280653468.1">
    <property type="nucleotide sequence ID" value="NZ_JANQDH010000021.1"/>
</dbReference>
<dbReference type="Gene3D" id="1.10.3680.10">
    <property type="entry name" value="TerB-like"/>
    <property type="match status" value="1"/>
</dbReference>
<keyword evidence="2" id="KW-1185">Reference proteome</keyword>
<dbReference type="Proteomes" id="UP001159387">
    <property type="component" value="Unassembled WGS sequence"/>
</dbReference>
<dbReference type="CDD" id="cd07177">
    <property type="entry name" value="terB_like"/>
    <property type="match status" value="1"/>
</dbReference>
<dbReference type="AlphaFoldDB" id="A0AA43GPP0"/>
<reference evidence="1 2" key="1">
    <citation type="journal article" date="2023" name="J. Phycol.">
        <title>Chrysosporum ovalisporum is synonymous with the true-branching cyanobacterium Umezakia natans (Nostocales/Aphanizomenonaceae).</title>
        <authorList>
            <person name="McGregor G.B."/>
            <person name="Sendall B.C."/>
            <person name="Niiyama Y."/>
            <person name="Tuji A."/>
            <person name="Willis A."/>
        </authorList>
    </citation>
    <scope>NUCLEOTIDE SEQUENCE [LARGE SCALE GENOMIC DNA]</scope>
    <source>
        <strain evidence="1 2">ANA360D</strain>
    </source>
</reference>
<protein>
    <submittedName>
        <fullName evidence="1">TerB family tellurite resistance protein</fullName>
    </submittedName>
</protein>
<dbReference type="InterPro" id="IPR029024">
    <property type="entry name" value="TerB-like"/>
</dbReference>
<gene>
    <name evidence="1" type="ORF">NWP17_03215</name>
</gene>
<accession>A0AA43GPP0</accession>
<comment type="caution">
    <text evidence="1">The sequence shown here is derived from an EMBL/GenBank/DDBJ whole genome shotgun (WGS) entry which is preliminary data.</text>
</comment>
<evidence type="ECO:0000313" key="1">
    <source>
        <dbReference type="EMBL" id="MDH6059453.1"/>
    </source>
</evidence>
<organism evidence="1 2">
    <name type="scientific">Chrysosporum bergii ANA360D</name>
    <dbReference type="NCBI Taxonomy" id="617107"/>
    <lineage>
        <taxon>Bacteria</taxon>
        <taxon>Bacillati</taxon>
        <taxon>Cyanobacteriota</taxon>
        <taxon>Cyanophyceae</taxon>
        <taxon>Nostocales</taxon>
        <taxon>Nodulariaceae</taxon>
        <taxon>Chrysosporum</taxon>
    </lineage>
</organism>
<dbReference type="EMBL" id="JANQDH010000021">
    <property type="protein sequence ID" value="MDH6059453.1"/>
    <property type="molecule type" value="Genomic_DNA"/>
</dbReference>
<evidence type="ECO:0000313" key="2">
    <source>
        <dbReference type="Proteomes" id="UP001159387"/>
    </source>
</evidence>